<comment type="similarity">
    <text evidence="2">Belongs to the VPS54 family.</text>
</comment>
<evidence type="ECO:0000313" key="12">
    <source>
        <dbReference type="Proteomes" id="UP001489004"/>
    </source>
</evidence>
<dbReference type="EMBL" id="JALJOR010000001">
    <property type="protein sequence ID" value="KAK9830220.1"/>
    <property type="molecule type" value="Genomic_DNA"/>
</dbReference>
<dbReference type="InterPro" id="IPR039745">
    <property type="entry name" value="Vps54"/>
</dbReference>
<keyword evidence="6" id="KW-0333">Golgi apparatus</keyword>
<gene>
    <name evidence="11" type="ORF">WJX72_010418</name>
</gene>
<keyword evidence="7" id="KW-0175">Coiled coil</keyword>
<protein>
    <recommendedName>
        <fullName evidence="3">Vacuolar protein sorting-associated protein 54</fullName>
    </recommendedName>
</protein>
<dbReference type="GO" id="GO:0000938">
    <property type="term" value="C:GARP complex"/>
    <property type="evidence" value="ECO:0007669"/>
    <property type="project" value="InterPro"/>
</dbReference>
<evidence type="ECO:0000256" key="6">
    <source>
        <dbReference type="ARBA" id="ARBA00023034"/>
    </source>
</evidence>
<dbReference type="InterPro" id="IPR019515">
    <property type="entry name" value="VPS54_N"/>
</dbReference>
<dbReference type="GO" id="GO:0015031">
    <property type="term" value="P:protein transport"/>
    <property type="evidence" value="ECO:0007669"/>
    <property type="project" value="UniProtKB-KW"/>
</dbReference>
<accession>A0AAW1R8W3</accession>
<dbReference type="Gene3D" id="6.10.250.860">
    <property type="match status" value="1"/>
</dbReference>
<keyword evidence="5" id="KW-0653">Protein transport</keyword>
<dbReference type="Pfam" id="PF10475">
    <property type="entry name" value="Vps54_N"/>
    <property type="match status" value="1"/>
</dbReference>
<evidence type="ECO:0000313" key="11">
    <source>
        <dbReference type="EMBL" id="KAK9830219.1"/>
    </source>
</evidence>
<feature type="compositionally biased region" description="Low complexity" evidence="8">
    <location>
        <begin position="691"/>
        <end position="704"/>
    </location>
</feature>
<evidence type="ECO:0000256" key="4">
    <source>
        <dbReference type="ARBA" id="ARBA00022448"/>
    </source>
</evidence>
<dbReference type="GO" id="GO:0019905">
    <property type="term" value="F:syntaxin binding"/>
    <property type="evidence" value="ECO:0007669"/>
    <property type="project" value="TreeGrafter"/>
</dbReference>
<dbReference type="InterPro" id="IPR012501">
    <property type="entry name" value="Vps54_C"/>
</dbReference>
<feature type="domain" description="Vacuolar protein sorting-associated protein 54 N-terminal" evidence="10">
    <location>
        <begin position="157"/>
        <end position="343"/>
    </location>
</feature>
<evidence type="ECO:0000256" key="3">
    <source>
        <dbReference type="ARBA" id="ARBA00017665"/>
    </source>
</evidence>
<evidence type="ECO:0000256" key="2">
    <source>
        <dbReference type="ARBA" id="ARBA00009150"/>
    </source>
</evidence>
<organism evidence="11 12">
    <name type="scientific">[Myrmecia] bisecta</name>
    <dbReference type="NCBI Taxonomy" id="41462"/>
    <lineage>
        <taxon>Eukaryota</taxon>
        <taxon>Viridiplantae</taxon>
        <taxon>Chlorophyta</taxon>
        <taxon>core chlorophytes</taxon>
        <taxon>Trebouxiophyceae</taxon>
        <taxon>Trebouxiales</taxon>
        <taxon>Trebouxiaceae</taxon>
        <taxon>Myrmecia</taxon>
    </lineage>
</organism>
<reference evidence="11 12" key="1">
    <citation type="journal article" date="2024" name="Nat. Commun.">
        <title>Phylogenomics reveals the evolutionary origins of lichenization in chlorophyte algae.</title>
        <authorList>
            <person name="Puginier C."/>
            <person name="Libourel C."/>
            <person name="Otte J."/>
            <person name="Skaloud P."/>
            <person name="Haon M."/>
            <person name="Grisel S."/>
            <person name="Petersen M."/>
            <person name="Berrin J.G."/>
            <person name="Delaux P.M."/>
            <person name="Dal Grande F."/>
            <person name="Keller J."/>
        </authorList>
    </citation>
    <scope>NUCLEOTIDE SEQUENCE [LARGE SCALE GENOMIC DNA]</scope>
    <source>
        <strain evidence="11 12">SAG 2043</strain>
    </source>
</reference>
<sequence>MAGNSSLERVPLKRGSSGNGIGSFTEPVSNPRRPATTTTQDAQLYNVAQGLVPLMNNPAAASHPGGPVWCWPFGAMGDLSSIPPPLPPGMLPEVKLSDFRRYLHIVGDKYERFERGRIIVGPDANRRISVTDLTPGQSKHVQGEGLVAAMRQVPLRYFQEEFTLTRPETWQEECPEDSEDKRAAVLEELSQHLDVVETYLLREIAARSDNFFIASGVVQDLRMAIHRTYDQVKTLRQGVRELDEDVVEAAVTVQRLQRRRGNLMTVLDKLKVVEGISQSQMALQLLLPQADFAGALDVLDDMRATMEAEDLSGLHCFRHLPQQLMEVAEAVDELMASEFLRVTQLRSLDGAVDHVLQGLHQGPASNRSSADGTPYTSSSRLPSLANASIAVSTSGPDLSCYPELALIQNDAEEMRDMLAPLVLGLKRTGRLSASLRTYREAVAIEVKQGIREVVERGLPRLLSADWNSRETASLAEKLQGLQPSVFQQLLAGVFRITQACMRHCGEVRSLLAELLAASKTPRTQTEQLLQEFGEVAQSLSDAAHGRWTKLLGSRAAAHARLRMGELKELLGLCEAFAAMTEACGAKPVLSLRNAVQVQCRAFLDSMHTRSITQLTGLLDQESWTIAEVPSDFQSIADALMQRGADALPDAVGLLGADPLSNGHSHMGNGHAGPADPSEATTNAPSTSGCDGATSAGSPAGSAAQTATQQDSATVLVLGLQRFHVVNTALMLLKLLEEYLTFQDLVPAFGGEVARRVVELLKVFNSRTCQLVLGAGAMQVAGLKSITAKHLALSCQCLGALITLHPRLCAAFTAGVAQPRRSLLLPEFDRVLQDLTIHRGEIHSKLVAIMRERLSANVKQLPAIADRWGGAPGPREPSQFAQTNAKQLRILSQVLTPLLLPEELNFIFGRVGALFSKSLADAFSHIEPRGAGWQAQCQADLQLLISCLQNLPMAEAEKETHVERLAILFSIGGERCFPGQPPHGHAAGPL</sequence>
<evidence type="ECO:0000259" key="10">
    <source>
        <dbReference type="Pfam" id="PF10475"/>
    </source>
</evidence>
<feature type="compositionally biased region" description="Polar residues" evidence="8">
    <location>
        <begin position="363"/>
        <end position="380"/>
    </location>
</feature>
<dbReference type="EMBL" id="JALJOR010000001">
    <property type="protein sequence ID" value="KAK9830219.1"/>
    <property type="molecule type" value="Genomic_DNA"/>
</dbReference>
<dbReference type="PANTHER" id="PTHR12965">
    <property type="entry name" value="VACUOLAR PROTEIN SORTING 54"/>
    <property type="match status" value="1"/>
</dbReference>
<feature type="region of interest" description="Disordered" evidence="8">
    <location>
        <begin position="658"/>
        <end position="704"/>
    </location>
</feature>
<comment type="subcellular location">
    <subcellularLocation>
        <location evidence="1">Golgi apparatus</location>
        <location evidence="1">trans-Golgi network</location>
    </subcellularLocation>
</comment>
<evidence type="ECO:0000256" key="7">
    <source>
        <dbReference type="ARBA" id="ARBA00023054"/>
    </source>
</evidence>
<evidence type="ECO:0000259" key="9">
    <source>
        <dbReference type="Pfam" id="PF07928"/>
    </source>
</evidence>
<dbReference type="Pfam" id="PF07928">
    <property type="entry name" value="Vps54"/>
    <property type="match status" value="1"/>
</dbReference>
<evidence type="ECO:0000256" key="1">
    <source>
        <dbReference type="ARBA" id="ARBA00004601"/>
    </source>
</evidence>
<comment type="caution">
    <text evidence="11">The sequence shown here is derived from an EMBL/GenBank/DDBJ whole genome shotgun (WGS) entry which is preliminary data.</text>
</comment>
<dbReference type="Proteomes" id="UP001489004">
    <property type="component" value="Unassembled WGS sequence"/>
</dbReference>
<keyword evidence="4" id="KW-0813">Transport</keyword>
<reference evidence="11" key="2">
    <citation type="submission" date="2024-04" db="EMBL/GenBank/DDBJ databases">
        <authorList>
            <person name="Dal Grande F."/>
            <person name="Keller J."/>
            <person name="Delaux P.-M."/>
        </authorList>
    </citation>
    <scope>NUCLEOTIDE SEQUENCE</scope>
    <source>
        <strain evidence="11">SAG 2043</strain>
    </source>
</reference>
<feature type="region of interest" description="Disordered" evidence="8">
    <location>
        <begin position="360"/>
        <end position="380"/>
    </location>
</feature>
<dbReference type="GO" id="GO:0006896">
    <property type="term" value="P:Golgi to vacuole transport"/>
    <property type="evidence" value="ECO:0007669"/>
    <property type="project" value="TreeGrafter"/>
</dbReference>
<dbReference type="PANTHER" id="PTHR12965:SF0">
    <property type="entry name" value="VACUOLAR PROTEIN SORTING-ASSOCIATED PROTEIN 54"/>
    <property type="match status" value="1"/>
</dbReference>
<dbReference type="GO" id="GO:0042147">
    <property type="term" value="P:retrograde transport, endosome to Golgi"/>
    <property type="evidence" value="ECO:0007669"/>
    <property type="project" value="InterPro"/>
</dbReference>
<keyword evidence="12" id="KW-1185">Reference proteome</keyword>
<proteinExistence type="inferred from homology"/>
<dbReference type="AlphaFoldDB" id="A0AAW1R8W3"/>
<feature type="domain" description="Vacuolar protein sorting-associated protein 54 C-terminal" evidence="9">
    <location>
        <begin position="720"/>
        <end position="852"/>
    </location>
</feature>
<evidence type="ECO:0000256" key="5">
    <source>
        <dbReference type="ARBA" id="ARBA00022927"/>
    </source>
</evidence>
<feature type="compositionally biased region" description="Polar residues" evidence="8">
    <location>
        <begin position="678"/>
        <end position="688"/>
    </location>
</feature>
<feature type="region of interest" description="Disordered" evidence="8">
    <location>
        <begin position="1"/>
        <end position="37"/>
    </location>
</feature>
<evidence type="ECO:0000256" key="8">
    <source>
        <dbReference type="SAM" id="MobiDB-lite"/>
    </source>
</evidence>
<name>A0AAW1R8W3_9CHLO</name>
<dbReference type="GO" id="GO:0005829">
    <property type="term" value="C:cytosol"/>
    <property type="evidence" value="ECO:0007669"/>
    <property type="project" value="GOC"/>
</dbReference>